<accession>A0A8H8RTS4</accession>
<dbReference type="PANTHER" id="PTHR48174:SF5">
    <property type="entry name" value="VACUOLAR PROTEIN SORTING-ASSOCIATED PROTEIN 62"/>
    <property type="match status" value="1"/>
</dbReference>
<gene>
    <name evidence="2" type="primary">TDA6_2</name>
    <name evidence="2" type="ORF">LSUB1_G003322</name>
</gene>
<feature type="chain" id="PRO_5034334740" evidence="1">
    <location>
        <begin position="20"/>
        <end position="352"/>
    </location>
</feature>
<dbReference type="Proteomes" id="UP000462212">
    <property type="component" value="Unassembled WGS sequence"/>
</dbReference>
<name>A0A8H8RTS4_9HELO</name>
<evidence type="ECO:0000313" key="3">
    <source>
        <dbReference type="Proteomes" id="UP000462212"/>
    </source>
</evidence>
<proteinExistence type="predicted"/>
<dbReference type="EMBL" id="QGMJ01000178">
    <property type="protein sequence ID" value="TVY40443.1"/>
    <property type="molecule type" value="Genomic_DNA"/>
</dbReference>
<comment type="caution">
    <text evidence="2">The sequence shown here is derived from an EMBL/GenBank/DDBJ whole genome shotgun (WGS) entry which is preliminary data.</text>
</comment>
<dbReference type="InterPro" id="IPR009291">
    <property type="entry name" value="Vps62"/>
</dbReference>
<evidence type="ECO:0000256" key="1">
    <source>
        <dbReference type="SAM" id="SignalP"/>
    </source>
</evidence>
<sequence length="352" mass="38212">MAPILVTFVVAILATQAYCVPTSRKERREAALPDFVNTYAPIVYLHSTENYFPSDLGAQIANTQPQINYQVVEGALSPLTLDNLDSLNALNGSNIYLTSIESTTSNPQPQWLKGVVPDSTGKTNEAVSCSIVVNDYGNGTVDAFYMYFYAYNWGGKVIGLNFDDHIGDWEHTMTRFSNGEPQTIWYSQHGAGEAFEFSAIPKYVDGVRPIVYSANGSHANYATSGTHDHTIPGLDLPIGVALVDYTDDGYMWDPTLSAFYASVSFATGTTTPVFAAYDSTTSVNWLNFVGKWGDQQYNSSYPGQYGIFGQYRYSGGPTGPEAKDLNRGEGTCPSGDSAPCIILPAVTSGEKI</sequence>
<dbReference type="OrthoDB" id="188042at2759"/>
<protein>
    <submittedName>
        <fullName evidence="2">Putative vacuolar protein sorting-associated protein</fullName>
    </submittedName>
</protein>
<feature type="signal peptide" evidence="1">
    <location>
        <begin position="1"/>
        <end position="19"/>
    </location>
</feature>
<dbReference type="PANTHER" id="PTHR48174">
    <property type="entry name" value="DUF946 FAMILY PROTEIN"/>
    <property type="match status" value="1"/>
</dbReference>
<evidence type="ECO:0000313" key="2">
    <source>
        <dbReference type="EMBL" id="TVY40443.1"/>
    </source>
</evidence>
<dbReference type="Pfam" id="PF06101">
    <property type="entry name" value="Vps62"/>
    <property type="match status" value="1"/>
</dbReference>
<organism evidence="2 3">
    <name type="scientific">Lachnellula subtilissima</name>
    <dbReference type="NCBI Taxonomy" id="602034"/>
    <lineage>
        <taxon>Eukaryota</taxon>
        <taxon>Fungi</taxon>
        <taxon>Dikarya</taxon>
        <taxon>Ascomycota</taxon>
        <taxon>Pezizomycotina</taxon>
        <taxon>Leotiomycetes</taxon>
        <taxon>Helotiales</taxon>
        <taxon>Lachnaceae</taxon>
        <taxon>Lachnellula</taxon>
    </lineage>
</organism>
<reference evidence="2 3" key="1">
    <citation type="submission" date="2018-05" db="EMBL/GenBank/DDBJ databases">
        <title>Genome sequencing and assembly of the regulated plant pathogen Lachnellula willkommii and related sister species for the development of diagnostic species identification markers.</title>
        <authorList>
            <person name="Giroux E."/>
            <person name="Bilodeau G."/>
        </authorList>
    </citation>
    <scope>NUCLEOTIDE SEQUENCE [LARGE SCALE GENOMIC DNA]</scope>
    <source>
        <strain evidence="2 3">CBS 197.66</strain>
    </source>
</reference>
<keyword evidence="3" id="KW-1185">Reference proteome</keyword>
<keyword evidence="1" id="KW-0732">Signal</keyword>
<dbReference type="AlphaFoldDB" id="A0A8H8RTS4"/>